<dbReference type="RefSeq" id="WP_058739009.1">
    <property type="nucleotide sequence ID" value="NZ_CP011266.1"/>
</dbReference>
<dbReference type="Proteomes" id="UP000067738">
    <property type="component" value="Chromosome"/>
</dbReference>
<dbReference type="EMBL" id="CP011266">
    <property type="protein sequence ID" value="ALT68709.1"/>
    <property type="molecule type" value="Genomic_DNA"/>
</dbReference>
<name>A0A0U2SIC2_9EURY</name>
<gene>
    <name evidence="2" type="ORF">sm9_0920</name>
</gene>
<dbReference type="PATRIC" id="fig|230361.4.peg.948"/>
<feature type="transmembrane region" description="Helical" evidence="1">
    <location>
        <begin position="7"/>
        <end position="28"/>
    </location>
</feature>
<evidence type="ECO:0000313" key="2">
    <source>
        <dbReference type="EMBL" id="ALT68709.1"/>
    </source>
</evidence>
<proteinExistence type="predicted"/>
<sequence>MERKNMIIIGVIVVIIAIIGIVFATGALNNKNQISTPFDTEFMSGAFAGNAEKANTNESYVASFTDNEHNVTYNLTTVDNSSALMEIYQLQGVKGPEHRSFNGNNWNIYFGEAVPSVNNTTNVTSNESMGIVICECQKESQGYIIHIIFADLKKVNFTLNTFGDSYVNFVEPLLKTVNLKQSSNVPALHDQYGMSQADFQKQMDMVHQIKAGNYSALQQGT</sequence>
<dbReference type="AlphaFoldDB" id="A0A0U2SIC2"/>
<dbReference type="KEGG" id="mmil:sm9_0920"/>
<evidence type="ECO:0000313" key="3">
    <source>
        <dbReference type="Proteomes" id="UP000067738"/>
    </source>
</evidence>
<keyword evidence="1" id="KW-1133">Transmembrane helix</keyword>
<dbReference type="GeneID" id="26735889"/>
<reference evidence="2 3" key="1">
    <citation type="submission" date="2015-04" db="EMBL/GenBank/DDBJ databases">
        <title>The complete genome sequence of the rumen methanogen Methanobrevibacter millerae SM9.</title>
        <authorList>
            <person name="Leahy S.C."/>
            <person name="Kelly W.J."/>
            <person name="Pacheco D.M."/>
            <person name="Li D."/>
            <person name="Altermann E."/>
            <person name="Attwood G.T."/>
        </authorList>
    </citation>
    <scope>NUCLEOTIDE SEQUENCE [LARGE SCALE GENOMIC DNA]</scope>
    <source>
        <strain evidence="2 3">SM9</strain>
    </source>
</reference>
<keyword evidence="3" id="KW-1185">Reference proteome</keyword>
<evidence type="ECO:0000256" key="1">
    <source>
        <dbReference type="SAM" id="Phobius"/>
    </source>
</evidence>
<accession>A0A0U2SIC2</accession>
<keyword evidence="1" id="KW-0812">Transmembrane</keyword>
<keyword evidence="1" id="KW-0472">Membrane</keyword>
<organism evidence="2 3">
    <name type="scientific">Methanobrevibacter millerae</name>
    <dbReference type="NCBI Taxonomy" id="230361"/>
    <lineage>
        <taxon>Archaea</taxon>
        <taxon>Methanobacteriati</taxon>
        <taxon>Methanobacteriota</taxon>
        <taxon>Methanomada group</taxon>
        <taxon>Methanobacteria</taxon>
        <taxon>Methanobacteriales</taxon>
        <taxon>Methanobacteriaceae</taxon>
        <taxon>Methanobrevibacter</taxon>
    </lineage>
</organism>
<protein>
    <submittedName>
        <fullName evidence="2">Uncharacterized protein</fullName>
    </submittedName>
</protein>
<dbReference type="OrthoDB" id="77348at2157"/>